<evidence type="ECO:0000256" key="1">
    <source>
        <dbReference type="SAM" id="SignalP"/>
    </source>
</evidence>
<gene>
    <name evidence="3" type="ORF">EYF70_22790</name>
</gene>
<evidence type="ECO:0000259" key="2">
    <source>
        <dbReference type="Pfam" id="PF07589"/>
    </source>
</evidence>
<organism evidence="3 4">
    <name type="scientific">Pseudoduganella albidiflava</name>
    <dbReference type="NCBI Taxonomy" id="321983"/>
    <lineage>
        <taxon>Bacteria</taxon>
        <taxon>Pseudomonadati</taxon>
        <taxon>Pseudomonadota</taxon>
        <taxon>Betaproteobacteria</taxon>
        <taxon>Burkholderiales</taxon>
        <taxon>Oxalobacteraceae</taxon>
        <taxon>Telluria group</taxon>
        <taxon>Pseudoduganella</taxon>
    </lineage>
</organism>
<feature type="domain" description="Ice-binding protein C-terminal" evidence="2">
    <location>
        <begin position="206"/>
        <end position="230"/>
    </location>
</feature>
<sequence>MHFHKEHIVRKTYRSVTLAAATAALLITGPAAHAALTTYTSQSAYLAAVGDTGVDTYDDLDIEAYATPFHREAGDYTYVATTGPTSTNAYGASDNDIDWYLSTAQREDTLTFSSFGTPIAGAGGFFFGGDIAGFTVDAPYIIVAATDSTGATLTYTVEHPTPTSFLGFVSDGVIVSLSVTSGGQDGLDGGGIYGTVNDLHLSVAAPVPEPATYGMLALGLGVMGVMARRRRNG</sequence>
<dbReference type="InterPro" id="IPR013424">
    <property type="entry name" value="Ice-binding_C"/>
</dbReference>
<name>A0ABX5RZZ4_9BURK</name>
<keyword evidence="4" id="KW-1185">Reference proteome</keyword>
<accession>A0ABX5RZZ4</accession>
<protein>
    <submittedName>
        <fullName evidence="3">PEP-CTERM sorting domain-containing protein</fullName>
    </submittedName>
</protein>
<feature type="signal peptide" evidence="1">
    <location>
        <begin position="1"/>
        <end position="34"/>
    </location>
</feature>
<dbReference type="Pfam" id="PF07589">
    <property type="entry name" value="PEP-CTERM"/>
    <property type="match status" value="1"/>
</dbReference>
<evidence type="ECO:0000313" key="4">
    <source>
        <dbReference type="Proteomes" id="UP000292307"/>
    </source>
</evidence>
<dbReference type="Proteomes" id="UP000292307">
    <property type="component" value="Chromosome"/>
</dbReference>
<reference evidence="3 4" key="1">
    <citation type="submission" date="2019-02" db="EMBL/GenBank/DDBJ databases">
        <title>Draft Genome Sequences of Six Type Strains of the Genus Massilia.</title>
        <authorList>
            <person name="Miess H."/>
            <person name="Frediansyhah A."/>
            <person name="Gross H."/>
        </authorList>
    </citation>
    <scope>NUCLEOTIDE SEQUENCE [LARGE SCALE GENOMIC DNA]</scope>
    <source>
        <strain evidence="3 4">DSM 17472</strain>
    </source>
</reference>
<proteinExistence type="predicted"/>
<keyword evidence="1" id="KW-0732">Signal</keyword>
<feature type="chain" id="PRO_5046758520" evidence="1">
    <location>
        <begin position="35"/>
        <end position="233"/>
    </location>
</feature>
<evidence type="ECO:0000313" key="3">
    <source>
        <dbReference type="EMBL" id="QBI03334.1"/>
    </source>
</evidence>
<dbReference type="NCBIfam" id="TIGR02595">
    <property type="entry name" value="PEP_CTERM"/>
    <property type="match status" value="1"/>
</dbReference>
<dbReference type="EMBL" id="CP036401">
    <property type="protein sequence ID" value="QBI03334.1"/>
    <property type="molecule type" value="Genomic_DNA"/>
</dbReference>